<dbReference type="Gramene" id="AUR62018650-RA">
    <property type="protein sequence ID" value="AUR62018650-RA:cds"/>
    <property type="gene ID" value="AUR62018650"/>
</dbReference>
<dbReference type="Proteomes" id="UP000596660">
    <property type="component" value="Unplaced"/>
</dbReference>
<reference evidence="2" key="1">
    <citation type="journal article" date="2017" name="Nature">
        <title>The genome of Chenopodium quinoa.</title>
        <authorList>
            <person name="Jarvis D.E."/>
            <person name="Ho Y.S."/>
            <person name="Lightfoot D.J."/>
            <person name="Schmoeckel S.M."/>
            <person name="Li B."/>
            <person name="Borm T.J.A."/>
            <person name="Ohyanagi H."/>
            <person name="Mineta K."/>
            <person name="Michell C.T."/>
            <person name="Saber N."/>
            <person name="Kharbatia N.M."/>
            <person name="Rupper R.R."/>
            <person name="Sharp A.R."/>
            <person name="Dally N."/>
            <person name="Boughton B.A."/>
            <person name="Woo Y.H."/>
            <person name="Gao G."/>
            <person name="Schijlen E.G.W.M."/>
            <person name="Guo X."/>
            <person name="Momin A.A."/>
            <person name="Negrao S."/>
            <person name="Al-Babili S."/>
            <person name="Gehring C."/>
            <person name="Roessner U."/>
            <person name="Jung C."/>
            <person name="Murphy K."/>
            <person name="Arold S.T."/>
            <person name="Gojobori T."/>
            <person name="van der Linden C.G."/>
            <person name="van Loo E.N."/>
            <person name="Jellen E.N."/>
            <person name="Maughan P.J."/>
            <person name="Tester M."/>
        </authorList>
    </citation>
    <scope>NUCLEOTIDE SEQUENCE [LARGE SCALE GENOMIC DNA]</scope>
    <source>
        <strain evidence="2">cv. PI 614886</strain>
    </source>
</reference>
<dbReference type="InterPro" id="IPR005135">
    <property type="entry name" value="Endo/exonuclease/phosphatase"/>
</dbReference>
<keyword evidence="3" id="KW-1185">Reference proteome</keyword>
<dbReference type="InterPro" id="IPR036691">
    <property type="entry name" value="Endo/exonu/phosph_ase_sf"/>
</dbReference>
<proteinExistence type="predicted"/>
<organism evidence="2 3">
    <name type="scientific">Chenopodium quinoa</name>
    <name type="common">Quinoa</name>
    <dbReference type="NCBI Taxonomy" id="63459"/>
    <lineage>
        <taxon>Eukaryota</taxon>
        <taxon>Viridiplantae</taxon>
        <taxon>Streptophyta</taxon>
        <taxon>Embryophyta</taxon>
        <taxon>Tracheophyta</taxon>
        <taxon>Spermatophyta</taxon>
        <taxon>Magnoliopsida</taxon>
        <taxon>eudicotyledons</taxon>
        <taxon>Gunneridae</taxon>
        <taxon>Pentapetalae</taxon>
        <taxon>Caryophyllales</taxon>
        <taxon>Chenopodiaceae</taxon>
        <taxon>Chenopodioideae</taxon>
        <taxon>Atripliceae</taxon>
        <taxon>Chenopodium</taxon>
    </lineage>
</organism>
<dbReference type="Pfam" id="PF03372">
    <property type="entry name" value="Exo_endo_phos"/>
    <property type="match status" value="1"/>
</dbReference>
<sequence length="221" mass="25257">MPQSRETYVLSAKPSKIVCASFANALVILETHMEFKQLEIKAQFLYDVDLDVDLMEAEFTPLTSRLHSRTLWKFVEIGASAPQEVRREFFKDKSIPEPLIIVAWNARGIARDGFQTNIHHIITEHQPDLLFLSEIKTSRAHTEHIIKGLPYDSYELAEPRGFSGGVLLLWNRKVLHFQSLSRDIHAIHGIVKVIDSNLSFYISAFMLVLDIGKDLQCGRKL</sequence>
<dbReference type="AlphaFoldDB" id="A0A803LTV6"/>
<name>A0A803LTV6_CHEQI</name>
<dbReference type="EnsemblPlants" id="AUR62018650-RA">
    <property type="protein sequence ID" value="AUR62018650-RA:cds"/>
    <property type="gene ID" value="AUR62018650"/>
</dbReference>
<accession>A0A803LTV6</accession>
<feature type="domain" description="Endonuclease/exonuclease/phosphatase" evidence="1">
    <location>
        <begin position="103"/>
        <end position="180"/>
    </location>
</feature>
<dbReference type="SUPFAM" id="SSF56219">
    <property type="entry name" value="DNase I-like"/>
    <property type="match status" value="1"/>
</dbReference>
<evidence type="ECO:0000259" key="1">
    <source>
        <dbReference type="Pfam" id="PF03372"/>
    </source>
</evidence>
<dbReference type="GO" id="GO:0003824">
    <property type="term" value="F:catalytic activity"/>
    <property type="evidence" value="ECO:0007669"/>
    <property type="project" value="InterPro"/>
</dbReference>
<dbReference type="PANTHER" id="PTHR35218">
    <property type="entry name" value="RNASE H DOMAIN-CONTAINING PROTEIN"/>
    <property type="match status" value="1"/>
</dbReference>
<dbReference type="PANTHER" id="PTHR35218:SF9">
    <property type="entry name" value="ENDONUCLEASE_EXONUCLEASE_PHOSPHATASE DOMAIN-CONTAINING PROTEIN"/>
    <property type="match status" value="1"/>
</dbReference>
<evidence type="ECO:0000313" key="2">
    <source>
        <dbReference type="EnsemblPlants" id="AUR62018650-RA:cds"/>
    </source>
</evidence>
<reference evidence="2" key="2">
    <citation type="submission" date="2021-03" db="UniProtKB">
        <authorList>
            <consortium name="EnsemblPlants"/>
        </authorList>
    </citation>
    <scope>IDENTIFICATION</scope>
</reference>
<protein>
    <recommendedName>
        <fullName evidence="1">Endonuclease/exonuclease/phosphatase domain-containing protein</fullName>
    </recommendedName>
</protein>
<evidence type="ECO:0000313" key="3">
    <source>
        <dbReference type="Proteomes" id="UP000596660"/>
    </source>
</evidence>
<dbReference type="Gene3D" id="3.60.10.10">
    <property type="entry name" value="Endonuclease/exonuclease/phosphatase"/>
    <property type="match status" value="1"/>
</dbReference>